<accession>A0ABV5KM06</accession>
<protein>
    <submittedName>
        <fullName evidence="2">GNAT family N-acetyltransferase</fullName>
        <ecNumber evidence="2">2.3.-.-</ecNumber>
    </submittedName>
</protein>
<feature type="domain" description="N-acetyltransferase" evidence="1">
    <location>
        <begin position="8"/>
        <end position="141"/>
    </location>
</feature>
<dbReference type="Proteomes" id="UP001589747">
    <property type="component" value="Unassembled WGS sequence"/>
</dbReference>
<reference evidence="2 3" key="1">
    <citation type="submission" date="2024-09" db="EMBL/GenBank/DDBJ databases">
        <authorList>
            <person name="Sun Q."/>
            <person name="Mori K."/>
        </authorList>
    </citation>
    <scope>NUCLEOTIDE SEQUENCE [LARGE SCALE GENOMIC DNA]</scope>
    <source>
        <strain evidence="2 3">TISTR 2452</strain>
    </source>
</reference>
<name>A0ABV5KM06_9BACL</name>
<keyword evidence="2" id="KW-0808">Transferase</keyword>
<comment type="caution">
    <text evidence="2">The sequence shown here is derived from an EMBL/GenBank/DDBJ whole genome shotgun (WGS) entry which is preliminary data.</text>
</comment>
<dbReference type="SUPFAM" id="SSF55729">
    <property type="entry name" value="Acyl-CoA N-acyltransferases (Nat)"/>
    <property type="match status" value="1"/>
</dbReference>
<dbReference type="InterPro" id="IPR000182">
    <property type="entry name" value="GNAT_dom"/>
</dbReference>
<dbReference type="InterPro" id="IPR016181">
    <property type="entry name" value="Acyl_CoA_acyltransferase"/>
</dbReference>
<dbReference type="RefSeq" id="WP_377490379.1">
    <property type="nucleotide sequence ID" value="NZ_JBHMDO010000009.1"/>
</dbReference>
<keyword evidence="2" id="KW-0012">Acyltransferase</keyword>
<evidence type="ECO:0000313" key="3">
    <source>
        <dbReference type="Proteomes" id="UP001589747"/>
    </source>
</evidence>
<keyword evidence="3" id="KW-1185">Reference proteome</keyword>
<evidence type="ECO:0000313" key="2">
    <source>
        <dbReference type="EMBL" id="MFB9325132.1"/>
    </source>
</evidence>
<sequence>MSIREEPALIPLADYRDQEEIKRLLAMCVWPDEASVERAWTRYREEGCALLGRIDESGLVGLIGIREERLGEYELLHLAVSPNERSRGIGSGMITEWMQTRQAAQLTAETDAEAVHFYEKAGFRIISLGEKYPGVERFRCVLRKCEPYCVG</sequence>
<evidence type="ECO:0000259" key="1">
    <source>
        <dbReference type="PROSITE" id="PS51186"/>
    </source>
</evidence>
<organism evidence="2 3">
    <name type="scientific">Paenibacillus aurantiacus</name>
    <dbReference type="NCBI Taxonomy" id="1936118"/>
    <lineage>
        <taxon>Bacteria</taxon>
        <taxon>Bacillati</taxon>
        <taxon>Bacillota</taxon>
        <taxon>Bacilli</taxon>
        <taxon>Bacillales</taxon>
        <taxon>Paenibacillaceae</taxon>
        <taxon>Paenibacillus</taxon>
    </lineage>
</organism>
<dbReference type="GO" id="GO:0016746">
    <property type="term" value="F:acyltransferase activity"/>
    <property type="evidence" value="ECO:0007669"/>
    <property type="project" value="UniProtKB-KW"/>
</dbReference>
<dbReference type="EC" id="2.3.-.-" evidence="2"/>
<dbReference type="Gene3D" id="3.40.630.30">
    <property type="match status" value="1"/>
</dbReference>
<dbReference type="PROSITE" id="PS51186">
    <property type="entry name" value="GNAT"/>
    <property type="match status" value="1"/>
</dbReference>
<proteinExistence type="predicted"/>
<gene>
    <name evidence="2" type="ORF">ACFFSY_04275</name>
</gene>
<dbReference type="EMBL" id="JBHMDO010000009">
    <property type="protein sequence ID" value="MFB9325132.1"/>
    <property type="molecule type" value="Genomic_DNA"/>
</dbReference>
<dbReference type="Pfam" id="PF13508">
    <property type="entry name" value="Acetyltransf_7"/>
    <property type="match status" value="1"/>
</dbReference>